<evidence type="ECO:0000313" key="1">
    <source>
        <dbReference type="Proteomes" id="UP000887576"/>
    </source>
</evidence>
<dbReference type="WBParaSite" id="JU765_v2.g19005.t1">
    <property type="protein sequence ID" value="JU765_v2.g19005.t1"/>
    <property type="gene ID" value="JU765_v2.g19005"/>
</dbReference>
<sequence>MDEMILQDSVEGVFNLTTDYLNVTDTVPNIANHTPDAIVHLCWSCRVFAIFLYTALSIIGLVGNSLIILSIMYFRGLRTATNYLIVNLALADVMISLFCMPFSYWHVIIFDDQRWLFGALLCKFFGFLQATAVFLSSWTLVAISFDRFMAIMFVMNPNLKITRKRALQMIMITWAFSVGMALPLFYINHEISQTDNHGKEVTVCNEDWKMLSFLGEDNIVMHMYTTVVFGLQYVLPLLVLLVTYGFIGFKMWNSKVPGAEQMPSTRCVVQGRHESVKKLIPMVLLVSALYAGCWAPQNALMNIVISYNPEFASHPYILYFWWGSHTIAMFHSIVNPFIYYWQNPKLREGVGYFLRCIPFVRFHGLDLLDEKKLGPRAVRYVNMVAYLPISGRDTVHHSSVQLRKKQQMEKQEQKKLLK</sequence>
<accession>A0AC34QSF0</accession>
<dbReference type="Proteomes" id="UP000887576">
    <property type="component" value="Unplaced"/>
</dbReference>
<name>A0AC34QSF0_9BILA</name>
<evidence type="ECO:0000313" key="2">
    <source>
        <dbReference type="WBParaSite" id="JU765_v2.g19005.t1"/>
    </source>
</evidence>
<proteinExistence type="predicted"/>
<organism evidence="1 2">
    <name type="scientific">Panagrolaimus sp. JU765</name>
    <dbReference type="NCBI Taxonomy" id="591449"/>
    <lineage>
        <taxon>Eukaryota</taxon>
        <taxon>Metazoa</taxon>
        <taxon>Ecdysozoa</taxon>
        <taxon>Nematoda</taxon>
        <taxon>Chromadorea</taxon>
        <taxon>Rhabditida</taxon>
        <taxon>Tylenchina</taxon>
        <taxon>Panagrolaimomorpha</taxon>
        <taxon>Panagrolaimoidea</taxon>
        <taxon>Panagrolaimidae</taxon>
        <taxon>Panagrolaimus</taxon>
    </lineage>
</organism>
<protein>
    <submittedName>
        <fullName evidence="2">G-protein coupled receptors family 1 profile domain-containing protein</fullName>
    </submittedName>
</protein>
<reference evidence="2" key="1">
    <citation type="submission" date="2022-11" db="UniProtKB">
        <authorList>
            <consortium name="WormBaseParasite"/>
        </authorList>
    </citation>
    <scope>IDENTIFICATION</scope>
</reference>